<evidence type="ECO:0000256" key="5">
    <source>
        <dbReference type="ARBA" id="ARBA00022909"/>
    </source>
</evidence>
<protein>
    <recommendedName>
        <fullName evidence="4">dihydroneopterin aldolase</fullName>
        <ecNumber evidence="4">4.1.2.25</ecNumber>
    </recommendedName>
    <alternativeName>
        <fullName evidence="7">7,8-dihydroneopterin aldolase</fullName>
    </alternativeName>
</protein>
<dbReference type="InterPro" id="IPR006156">
    <property type="entry name" value="Dihydroneopterin_aldolase"/>
</dbReference>
<comment type="catalytic activity">
    <reaction evidence="1">
        <text>7,8-dihydroneopterin = 6-hydroxymethyl-7,8-dihydropterin + glycolaldehyde</text>
        <dbReference type="Rhea" id="RHEA:10540"/>
        <dbReference type="ChEBI" id="CHEBI:17001"/>
        <dbReference type="ChEBI" id="CHEBI:17071"/>
        <dbReference type="ChEBI" id="CHEBI:44841"/>
        <dbReference type="EC" id="4.1.2.25"/>
    </reaction>
</comment>
<dbReference type="NCBIfam" id="TIGR00526">
    <property type="entry name" value="folB_dom"/>
    <property type="match status" value="1"/>
</dbReference>
<dbReference type="EMBL" id="FPHB01000011">
    <property type="protein sequence ID" value="SFV50408.1"/>
    <property type="molecule type" value="Genomic_DNA"/>
</dbReference>
<keyword evidence="6 9" id="KW-0456">Lyase</keyword>
<dbReference type="Pfam" id="PF02152">
    <property type="entry name" value="FolB"/>
    <property type="match status" value="1"/>
</dbReference>
<evidence type="ECO:0000256" key="3">
    <source>
        <dbReference type="ARBA" id="ARBA00005708"/>
    </source>
</evidence>
<proteinExistence type="inferred from homology"/>
<dbReference type="EC" id="4.1.2.25" evidence="4"/>
<accession>A0A1W1BAH8</accession>
<dbReference type="PANTHER" id="PTHR42844:SF1">
    <property type="entry name" value="DIHYDRONEOPTERIN ALDOLASE 1-RELATED"/>
    <property type="match status" value="1"/>
</dbReference>
<evidence type="ECO:0000256" key="7">
    <source>
        <dbReference type="ARBA" id="ARBA00032903"/>
    </source>
</evidence>
<evidence type="ECO:0000256" key="1">
    <source>
        <dbReference type="ARBA" id="ARBA00001353"/>
    </source>
</evidence>
<name>A0A1W1BAH8_9ZZZZ</name>
<dbReference type="InterPro" id="IPR043133">
    <property type="entry name" value="GTP-CH-I_C/QueF"/>
</dbReference>
<reference evidence="9" key="1">
    <citation type="submission" date="2016-10" db="EMBL/GenBank/DDBJ databases">
        <authorList>
            <person name="de Groot N.N."/>
        </authorList>
    </citation>
    <scope>NUCLEOTIDE SEQUENCE</scope>
</reference>
<dbReference type="SMART" id="SM00905">
    <property type="entry name" value="FolB"/>
    <property type="match status" value="1"/>
</dbReference>
<dbReference type="GO" id="GO:0004150">
    <property type="term" value="F:dihydroneopterin aldolase activity"/>
    <property type="evidence" value="ECO:0007669"/>
    <property type="project" value="UniProtKB-EC"/>
</dbReference>
<evidence type="ECO:0000313" key="9">
    <source>
        <dbReference type="EMBL" id="SFV50408.1"/>
    </source>
</evidence>
<evidence type="ECO:0000256" key="4">
    <source>
        <dbReference type="ARBA" id="ARBA00013043"/>
    </source>
</evidence>
<dbReference type="SUPFAM" id="SSF55620">
    <property type="entry name" value="Tetrahydrobiopterin biosynthesis enzymes-like"/>
    <property type="match status" value="1"/>
</dbReference>
<dbReference type="InterPro" id="IPR006157">
    <property type="entry name" value="FolB_dom"/>
</dbReference>
<sequence length="111" mass="13074">MYSIITIEELRFECIIGILKFERKEPQKVIVDVEIGYDDNEGFIDYAKVVKEIKKSMKKQKFLLIEDAHRFLQKKLKKKFPKILKLKIKITKPSILPDCRVAVATNKQFDS</sequence>
<evidence type="ECO:0000256" key="6">
    <source>
        <dbReference type="ARBA" id="ARBA00023239"/>
    </source>
</evidence>
<keyword evidence="5" id="KW-0289">Folate biosynthesis</keyword>
<organism evidence="9">
    <name type="scientific">hydrothermal vent metagenome</name>
    <dbReference type="NCBI Taxonomy" id="652676"/>
    <lineage>
        <taxon>unclassified sequences</taxon>
        <taxon>metagenomes</taxon>
        <taxon>ecological metagenomes</taxon>
    </lineage>
</organism>
<evidence type="ECO:0000259" key="8">
    <source>
        <dbReference type="SMART" id="SM00905"/>
    </source>
</evidence>
<feature type="domain" description="Dihydroneopterin aldolase/epimerase" evidence="8">
    <location>
        <begin position="5"/>
        <end position="107"/>
    </location>
</feature>
<dbReference type="AlphaFoldDB" id="A0A1W1BAH8"/>
<comment type="pathway">
    <text evidence="2">Cofactor biosynthesis; tetrahydrofolate biosynthesis; 2-amino-4-hydroxy-6-hydroxymethyl-7,8-dihydropteridine diphosphate from 7,8-dihydroneopterin triphosphate: step 3/4.</text>
</comment>
<dbReference type="GO" id="GO:0005737">
    <property type="term" value="C:cytoplasm"/>
    <property type="evidence" value="ECO:0007669"/>
    <property type="project" value="TreeGrafter"/>
</dbReference>
<dbReference type="GO" id="GO:0046656">
    <property type="term" value="P:folic acid biosynthetic process"/>
    <property type="evidence" value="ECO:0007669"/>
    <property type="project" value="UniProtKB-KW"/>
</dbReference>
<evidence type="ECO:0000256" key="2">
    <source>
        <dbReference type="ARBA" id="ARBA00005013"/>
    </source>
</evidence>
<dbReference type="Gene3D" id="3.30.1130.10">
    <property type="match status" value="1"/>
</dbReference>
<comment type="similarity">
    <text evidence="3">Belongs to the DHNA family.</text>
</comment>
<dbReference type="PANTHER" id="PTHR42844">
    <property type="entry name" value="DIHYDRONEOPTERIN ALDOLASE 1-RELATED"/>
    <property type="match status" value="1"/>
</dbReference>
<gene>
    <name evidence="9" type="ORF">MNB_SM-7-1080</name>
</gene>